<gene>
    <name evidence="3" type="ORF">DFH08DRAFT_807377</name>
</gene>
<reference evidence="3" key="1">
    <citation type="submission" date="2023-03" db="EMBL/GenBank/DDBJ databases">
        <title>Massive genome expansion in bonnet fungi (Mycena s.s.) driven by repeated elements and novel gene families across ecological guilds.</title>
        <authorList>
            <consortium name="Lawrence Berkeley National Laboratory"/>
            <person name="Harder C.B."/>
            <person name="Miyauchi S."/>
            <person name="Viragh M."/>
            <person name="Kuo A."/>
            <person name="Thoen E."/>
            <person name="Andreopoulos B."/>
            <person name="Lu D."/>
            <person name="Skrede I."/>
            <person name="Drula E."/>
            <person name="Henrissat B."/>
            <person name="Morin E."/>
            <person name="Kohler A."/>
            <person name="Barry K."/>
            <person name="LaButti K."/>
            <person name="Morin E."/>
            <person name="Salamov A."/>
            <person name="Lipzen A."/>
            <person name="Mereny Z."/>
            <person name="Hegedus B."/>
            <person name="Baldrian P."/>
            <person name="Stursova M."/>
            <person name="Weitz H."/>
            <person name="Taylor A."/>
            <person name="Grigoriev I.V."/>
            <person name="Nagy L.G."/>
            <person name="Martin F."/>
            <person name="Kauserud H."/>
        </authorList>
    </citation>
    <scope>NUCLEOTIDE SEQUENCE</scope>
    <source>
        <strain evidence="3">CBHHK002</strain>
    </source>
</reference>
<evidence type="ECO:0000256" key="1">
    <source>
        <dbReference type="SAM" id="MobiDB-lite"/>
    </source>
</evidence>
<keyword evidence="4" id="KW-1185">Reference proteome</keyword>
<evidence type="ECO:0000313" key="3">
    <source>
        <dbReference type="EMBL" id="KAJ7350056.1"/>
    </source>
</evidence>
<dbReference type="AlphaFoldDB" id="A0AAD7A5X4"/>
<dbReference type="EMBL" id="JARIHO010000015">
    <property type="protein sequence ID" value="KAJ7350056.1"/>
    <property type="molecule type" value="Genomic_DNA"/>
</dbReference>
<comment type="caution">
    <text evidence="3">The sequence shown here is derived from an EMBL/GenBank/DDBJ whole genome shotgun (WGS) entry which is preliminary data.</text>
</comment>
<protein>
    <submittedName>
        <fullName evidence="3">Uncharacterized protein</fullName>
    </submittedName>
</protein>
<feature type="region of interest" description="Disordered" evidence="1">
    <location>
        <begin position="49"/>
        <end position="88"/>
    </location>
</feature>
<sequence>MGLLPLLIFLSILTAPAIASTIPATTQRKAQTIRWVDCHDKVLCRGSGVSHMPAASDPEAARKRKTMPGCQQHTATKRGRKNPKQAWRTNHSRSFCGVDFIKGTGISQTLIGKNTVTYVPDGLGDELNAPNGLFTGTIPPSLFCGEMDVPMDYTKPFDVATNNSTIGFAMNRPAKRGPGQNAALQPWAHAFNITGGGLAINVEGLDDFDFLAVNVRGIQLSNPLNITSDVFFNNLPFAFPSTQDEFDQYQAAMKNFYTAATRDSTPPGIMDFVGGTFPGLEYATRFPNRVDNFVLDASITWHVGAANRLVQRADAFCLADPTCPFHGQGNGSVVKAWQTVLAQGIKAPLAAPNCGPGKGCNSPVTATDLRQGVPARLRANPDFPSFNIALDTSLHGDASGFAFQPQFDICETVVSPLLCSDLKLDDDIKTFKGWNALNLASDDPLSIWYSQIWQMLLIWIAPTPLKGSRCQWNNCLKRQRKLTNTAVGPAPIHFSHHGWHEILSPAGKTTTQHHKSLKETAASLLIARQSDSQPNLYMRKWNRGCSLSRGWAPHDTSLAPRNYGWLLP</sequence>
<name>A0AAD7A5X4_9AGAR</name>
<proteinExistence type="predicted"/>
<organism evidence="3 4">
    <name type="scientific">Mycena albidolilacea</name>
    <dbReference type="NCBI Taxonomy" id="1033008"/>
    <lineage>
        <taxon>Eukaryota</taxon>
        <taxon>Fungi</taxon>
        <taxon>Dikarya</taxon>
        <taxon>Basidiomycota</taxon>
        <taxon>Agaricomycotina</taxon>
        <taxon>Agaricomycetes</taxon>
        <taxon>Agaricomycetidae</taxon>
        <taxon>Agaricales</taxon>
        <taxon>Marasmiineae</taxon>
        <taxon>Mycenaceae</taxon>
        <taxon>Mycena</taxon>
    </lineage>
</organism>
<feature type="signal peptide" evidence="2">
    <location>
        <begin position="1"/>
        <end position="19"/>
    </location>
</feature>
<keyword evidence="2" id="KW-0732">Signal</keyword>
<evidence type="ECO:0000256" key="2">
    <source>
        <dbReference type="SAM" id="SignalP"/>
    </source>
</evidence>
<dbReference type="Proteomes" id="UP001218218">
    <property type="component" value="Unassembled WGS sequence"/>
</dbReference>
<accession>A0AAD7A5X4</accession>
<feature type="chain" id="PRO_5042215875" evidence="2">
    <location>
        <begin position="20"/>
        <end position="568"/>
    </location>
</feature>
<evidence type="ECO:0000313" key="4">
    <source>
        <dbReference type="Proteomes" id="UP001218218"/>
    </source>
</evidence>